<gene>
    <name evidence="3" type="ORF">BFC18_09640</name>
</gene>
<dbReference type="Proteomes" id="UP000175691">
    <property type="component" value="Unassembled WGS sequence"/>
</dbReference>
<sequence length="1292" mass="142946">MSKARTVAAWAIKKLWLSLAVLLVLFAVVLSVMRYALPHIDHKKYILEDFVNEKYGVELKIGSVKADWEKRGPSIVLNDVVLANNESSPVELEIKHVHMEIDFWESLRLRMLSSNVFTLDDLSLEIDADRMDSAGESDFPVVDALKRLFLEQLQRFSLTDGEVAIVRNGEREILQLESLSWINEEQHHQGTGEVRVQELTANSASFIIDLNGSADSLDGVMYAKAEELDISPWVKGLLATRRPLKESRANFEVWAEVKESQFSAFYTEFHESKLAWGGDDDVVFNTGIRGGSIQAQPYNNRWHFRVDQLIFDSNDQSLVTDLVGTVSPQGEVLVNTVKPAPVNPFLVLLPLFTDDTADDNIRDLKPEGQLATLQLNIRPRGVDVAAKLLGVSWQQDNKTPGMSSLDLDIYWHKKQGVIMLSANEAKLDIDNLLPESVDIDALRGRVYIYQQDVNEEKHWVVHSDRMMLESAKLTAIPSFRFDTKNGELAARLDVQKRPLQDIQLLLPGPIMGKNTTAFLNRAFEGPGTIEAASIVWQGKPADFPFENNEGVFQANVRITDSTFRFSDKWQPLEHLDLTLLFENEKLLMSGPDALLGDVKVSQLRAEIPALKSNSKVIIDAFGEADSKAVTALMLDSSLSESLGRLLDKDILIDGALSASLHLDIPFSSPDVVASGTVTLPGNDVHIASTKMDFGDAKGQVSFVNERVTFDNLNAQLLGQPVKLTFTGDKDEQDYVVDLSMNGDWEVAPLLAEFNPKFNQSLSGNAHWQAVLNLRLLPEGFNYKANITTPLVGLHSLLPAPFAKADTDELLFNVVSEGNEQASTVQASLGDDVRFEGVLPYEQMQFSRAHLALGKSDFVGMGIGFSISANMDEVDINEWHNTVDMLISGFGDSSRTETTAKPLFSVPERIFLNANTVKLAGQSLHQAQITTKQQNNNWVVDINTTEARGTVNLFDDWLARGIVIEADYLQLDNWVAASEDDESVAKDWDASTLPPIYFHCNQCSLLEKDLGEVTLDVARADDGLDIRQFSAISKHGKFNAKGKWIFTEATNRSALNGTFTSDDVGMMLKSWGVDSGIKDSGADLKFDLGWAKSPMDFSAQSLIGNMDWSLSDGYLSDVSDKGSRIFTLFSLNSLVRKLSLDFRDVFAKGFFYDDMSGTLSIADGKAYTDDTRIDGGAGEININGYTDLVNNQLNYNVEFTPNVTGNLPVLVYFLATPQTALAALALDQVLTSAKVISNVNYRVTGSLSEPVFEEVGRDSKEVSLPAKTTPATSPDDPLTEQDMQRIKLEVDDG</sequence>
<organism evidence="3 4">
    <name type="scientific">Alteromonas confluentis</name>
    <dbReference type="NCBI Taxonomy" id="1656094"/>
    <lineage>
        <taxon>Bacteria</taxon>
        <taxon>Pseudomonadati</taxon>
        <taxon>Pseudomonadota</taxon>
        <taxon>Gammaproteobacteria</taxon>
        <taxon>Alteromonadales</taxon>
        <taxon>Alteromonadaceae</taxon>
        <taxon>Alteromonas/Salinimonas group</taxon>
        <taxon>Alteromonas</taxon>
    </lineage>
</organism>
<feature type="domain" description="YhdP central" evidence="2">
    <location>
        <begin position="12"/>
        <end position="1250"/>
    </location>
</feature>
<protein>
    <submittedName>
        <fullName evidence="3">TIGR02099 family protein</fullName>
    </submittedName>
</protein>
<dbReference type="EMBL" id="MDHN01000016">
    <property type="protein sequence ID" value="OFC71137.1"/>
    <property type="molecule type" value="Genomic_DNA"/>
</dbReference>
<dbReference type="PANTHER" id="PTHR38690:SF1">
    <property type="entry name" value="PROTEASE"/>
    <property type="match status" value="1"/>
</dbReference>
<evidence type="ECO:0000256" key="1">
    <source>
        <dbReference type="SAM" id="MobiDB-lite"/>
    </source>
</evidence>
<name>A0A1E7ZCA1_9ALTE</name>
<dbReference type="STRING" id="1656094.BFC18_09640"/>
<dbReference type="OrthoDB" id="9762238at2"/>
<dbReference type="RefSeq" id="WP_070125113.1">
    <property type="nucleotide sequence ID" value="NZ_MDHN01000016.1"/>
</dbReference>
<dbReference type="PANTHER" id="PTHR38690">
    <property type="entry name" value="PROTEASE-RELATED"/>
    <property type="match status" value="1"/>
</dbReference>
<accession>A0A1E7ZCA1</accession>
<proteinExistence type="predicted"/>
<dbReference type="InterPro" id="IPR011836">
    <property type="entry name" value="YhdP"/>
</dbReference>
<keyword evidence="4" id="KW-1185">Reference proteome</keyword>
<reference evidence="3 4" key="1">
    <citation type="submission" date="2016-08" db="EMBL/GenBank/DDBJ databases">
        <authorList>
            <person name="Seilhamer J.J."/>
        </authorList>
    </citation>
    <scope>NUCLEOTIDE SEQUENCE [LARGE SCALE GENOMIC DNA]</scope>
    <source>
        <strain evidence="3 4">KCTC 42603</strain>
    </source>
</reference>
<dbReference type="Pfam" id="PF13116">
    <property type="entry name" value="YhdP"/>
    <property type="match status" value="1"/>
</dbReference>
<evidence type="ECO:0000313" key="3">
    <source>
        <dbReference type="EMBL" id="OFC71137.1"/>
    </source>
</evidence>
<comment type="caution">
    <text evidence="3">The sequence shown here is derived from an EMBL/GenBank/DDBJ whole genome shotgun (WGS) entry which is preliminary data.</text>
</comment>
<dbReference type="InterPro" id="IPR025263">
    <property type="entry name" value="YhdP_central"/>
</dbReference>
<dbReference type="NCBIfam" id="TIGR02099">
    <property type="entry name" value="YhdP family protein"/>
    <property type="match status" value="1"/>
</dbReference>
<feature type="region of interest" description="Disordered" evidence="1">
    <location>
        <begin position="1253"/>
        <end position="1281"/>
    </location>
</feature>
<evidence type="ECO:0000313" key="4">
    <source>
        <dbReference type="Proteomes" id="UP000175691"/>
    </source>
</evidence>
<evidence type="ECO:0000259" key="2">
    <source>
        <dbReference type="Pfam" id="PF13116"/>
    </source>
</evidence>